<dbReference type="PANTHER" id="PTHR34310:SF5">
    <property type="entry name" value="DUF427 DOMAIN PROTEIN (AFU_ORTHOLOGUE AFUA_3G02220)"/>
    <property type="match status" value="1"/>
</dbReference>
<organism evidence="2 3">
    <name type="scientific">Cronartium quercuum f. sp. fusiforme G11</name>
    <dbReference type="NCBI Taxonomy" id="708437"/>
    <lineage>
        <taxon>Eukaryota</taxon>
        <taxon>Fungi</taxon>
        <taxon>Dikarya</taxon>
        <taxon>Basidiomycota</taxon>
        <taxon>Pucciniomycotina</taxon>
        <taxon>Pucciniomycetes</taxon>
        <taxon>Pucciniales</taxon>
        <taxon>Coleosporiaceae</taxon>
        <taxon>Cronartium</taxon>
    </lineage>
</organism>
<protein>
    <recommendedName>
        <fullName evidence="1">DUF427 domain-containing protein</fullName>
    </recommendedName>
</protein>
<dbReference type="Proteomes" id="UP000886653">
    <property type="component" value="Unassembled WGS sequence"/>
</dbReference>
<accession>A0A9P6TEV9</accession>
<evidence type="ECO:0000259" key="1">
    <source>
        <dbReference type="Pfam" id="PF04248"/>
    </source>
</evidence>
<feature type="domain" description="DUF427" evidence="1">
    <location>
        <begin position="5"/>
        <end position="87"/>
    </location>
</feature>
<dbReference type="Gene3D" id="2.170.150.40">
    <property type="entry name" value="Domain of unknown function (DUF427)"/>
    <property type="match status" value="1"/>
</dbReference>
<sequence>MTRLVRVTLNDTLIAESNETKSIEGNYYFPPDSIIKQHYAPSKTSTHCGWKGDASYYTVCGVKDAAWFYPEPLEKAKELKNYVAFYKNKVNIEETAATS</sequence>
<dbReference type="AlphaFoldDB" id="A0A9P6TEV9"/>
<dbReference type="InterPro" id="IPR007361">
    <property type="entry name" value="DUF427"/>
</dbReference>
<dbReference type="PANTHER" id="PTHR34310">
    <property type="entry name" value="DUF427 DOMAIN PROTEIN (AFU_ORTHOLOGUE AFUA_3G02220)"/>
    <property type="match status" value="1"/>
</dbReference>
<evidence type="ECO:0000313" key="3">
    <source>
        <dbReference type="Proteomes" id="UP000886653"/>
    </source>
</evidence>
<gene>
    <name evidence="2" type="ORF">CROQUDRAFT_653831</name>
</gene>
<proteinExistence type="predicted"/>
<dbReference type="InterPro" id="IPR038694">
    <property type="entry name" value="DUF427_sf"/>
</dbReference>
<dbReference type="EMBL" id="MU167229">
    <property type="protein sequence ID" value="KAG0149259.1"/>
    <property type="molecule type" value="Genomic_DNA"/>
</dbReference>
<dbReference type="OrthoDB" id="18996at2759"/>
<name>A0A9P6TEV9_9BASI</name>
<keyword evidence="3" id="KW-1185">Reference proteome</keyword>
<evidence type="ECO:0000313" key="2">
    <source>
        <dbReference type="EMBL" id="KAG0149259.1"/>
    </source>
</evidence>
<comment type="caution">
    <text evidence="2">The sequence shown here is derived from an EMBL/GenBank/DDBJ whole genome shotgun (WGS) entry which is preliminary data.</text>
</comment>
<reference evidence="2" key="1">
    <citation type="submission" date="2013-11" db="EMBL/GenBank/DDBJ databases">
        <title>Genome sequence of the fusiform rust pathogen reveals effectors for host alternation and coevolution with pine.</title>
        <authorList>
            <consortium name="DOE Joint Genome Institute"/>
            <person name="Smith K."/>
            <person name="Pendleton A."/>
            <person name="Kubisiak T."/>
            <person name="Anderson C."/>
            <person name="Salamov A."/>
            <person name="Aerts A."/>
            <person name="Riley R."/>
            <person name="Clum A."/>
            <person name="Lindquist E."/>
            <person name="Ence D."/>
            <person name="Campbell M."/>
            <person name="Kronenberg Z."/>
            <person name="Feau N."/>
            <person name="Dhillon B."/>
            <person name="Hamelin R."/>
            <person name="Burleigh J."/>
            <person name="Smith J."/>
            <person name="Yandell M."/>
            <person name="Nelson C."/>
            <person name="Grigoriev I."/>
            <person name="Davis J."/>
        </authorList>
    </citation>
    <scope>NUCLEOTIDE SEQUENCE</scope>
    <source>
        <strain evidence="2">G11</strain>
    </source>
</reference>
<dbReference type="Pfam" id="PF04248">
    <property type="entry name" value="NTP_transf_9"/>
    <property type="match status" value="1"/>
</dbReference>